<evidence type="ECO:0000313" key="1">
    <source>
        <dbReference type="EMBL" id="MBC3941927.1"/>
    </source>
</evidence>
<gene>
    <name evidence="1" type="ORF">H8S47_09565</name>
</gene>
<dbReference type="RefSeq" id="WP_187503642.1">
    <property type="nucleotide sequence ID" value="NZ_CP162536.1"/>
</dbReference>
<evidence type="ECO:0000313" key="2">
    <source>
        <dbReference type="Proteomes" id="UP000597613"/>
    </source>
</evidence>
<dbReference type="EMBL" id="JACONT010000017">
    <property type="protein sequence ID" value="MBC3941927.1"/>
    <property type="molecule type" value="Genomic_DNA"/>
</dbReference>
<comment type="caution">
    <text evidence="1">The sequence shown here is derived from an EMBL/GenBank/DDBJ whole genome shotgun (WGS) entry which is preliminary data.</text>
</comment>
<protein>
    <submittedName>
        <fullName evidence="1">Uncharacterized protein</fullName>
    </submittedName>
</protein>
<sequence>MRGFQAVPQLDDHEWSAVAYALDDAYGIGLPRALSSERAGLLGRIASMLFGWGERPAISDPRSDAVRRFVWASRLRSPEAAQFMPALSDLGFSLAQIDALALLSH</sequence>
<organism evidence="1 2">
    <name type="scientific">Sphingomonas albertensis</name>
    <dbReference type="NCBI Taxonomy" id="2762591"/>
    <lineage>
        <taxon>Bacteria</taxon>
        <taxon>Pseudomonadati</taxon>
        <taxon>Pseudomonadota</taxon>
        <taxon>Alphaproteobacteria</taxon>
        <taxon>Sphingomonadales</taxon>
        <taxon>Sphingomonadaceae</taxon>
        <taxon>Sphingomonas</taxon>
    </lineage>
</organism>
<accession>A0ABR7ANN2</accession>
<keyword evidence="2" id="KW-1185">Reference proteome</keyword>
<reference evidence="1 2" key="1">
    <citation type="submission" date="2020-08" db="EMBL/GenBank/DDBJ databases">
        <title>Putative novel bacterial strains isolated from necrotic wheat leaf tissues caused by Xanthomonas translucens.</title>
        <authorList>
            <person name="Tambong J.T."/>
        </authorList>
    </citation>
    <scope>NUCLEOTIDE SEQUENCE [LARGE SCALE GENOMIC DNA]</scope>
    <source>
        <strain evidence="2">DOAB 1063</strain>
    </source>
</reference>
<dbReference type="Proteomes" id="UP000597613">
    <property type="component" value="Unassembled WGS sequence"/>
</dbReference>
<proteinExistence type="predicted"/>
<name>A0ABR7ANN2_9SPHN</name>